<feature type="domain" description="Major facilitator superfamily (MFS) profile" evidence="7">
    <location>
        <begin position="20"/>
        <end position="394"/>
    </location>
</feature>
<feature type="transmembrane region" description="Helical" evidence="6">
    <location>
        <begin position="51"/>
        <end position="74"/>
    </location>
</feature>
<dbReference type="RefSeq" id="WP_090253887.1">
    <property type="nucleotide sequence ID" value="NZ_FMTL01000002.1"/>
</dbReference>
<keyword evidence="4 6" id="KW-1133">Transmembrane helix</keyword>
<feature type="transmembrane region" description="Helical" evidence="6">
    <location>
        <begin position="86"/>
        <end position="109"/>
    </location>
</feature>
<dbReference type="InterPro" id="IPR011701">
    <property type="entry name" value="MFS"/>
</dbReference>
<keyword evidence="2" id="KW-1003">Cell membrane</keyword>
<dbReference type="SUPFAM" id="SSF103473">
    <property type="entry name" value="MFS general substrate transporter"/>
    <property type="match status" value="1"/>
</dbReference>
<name>A0AB37Z9D8_9PSED</name>
<dbReference type="InterPro" id="IPR050189">
    <property type="entry name" value="MFS_Efflux_Transporters"/>
</dbReference>
<evidence type="ECO:0000256" key="1">
    <source>
        <dbReference type="ARBA" id="ARBA00004651"/>
    </source>
</evidence>
<feature type="transmembrane region" description="Helical" evidence="6">
    <location>
        <begin position="148"/>
        <end position="170"/>
    </location>
</feature>
<evidence type="ECO:0000256" key="5">
    <source>
        <dbReference type="ARBA" id="ARBA00023136"/>
    </source>
</evidence>
<gene>
    <name evidence="8" type="ORF">SAMN05216370_3042</name>
</gene>
<evidence type="ECO:0000256" key="3">
    <source>
        <dbReference type="ARBA" id="ARBA00022692"/>
    </source>
</evidence>
<proteinExistence type="predicted"/>
<feature type="transmembrane region" description="Helical" evidence="6">
    <location>
        <begin position="278"/>
        <end position="297"/>
    </location>
</feature>
<feature type="transmembrane region" description="Helical" evidence="6">
    <location>
        <begin position="370"/>
        <end position="389"/>
    </location>
</feature>
<dbReference type="CDD" id="cd17324">
    <property type="entry name" value="MFS_NepI_like"/>
    <property type="match status" value="1"/>
</dbReference>
<dbReference type="AlphaFoldDB" id="A0AB37Z9D8"/>
<dbReference type="GO" id="GO:0022857">
    <property type="term" value="F:transmembrane transporter activity"/>
    <property type="evidence" value="ECO:0007669"/>
    <property type="project" value="InterPro"/>
</dbReference>
<dbReference type="EMBL" id="FMTL01000002">
    <property type="protein sequence ID" value="SCW71178.1"/>
    <property type="molecule type" value="Genomic_DNA"/>
</dbReference>
<feature type="transmembrane region" description="Helical" evidence="6">
    <location>
        <begin position="303"/>
        <end position="324"/>
    </location>
</feature>
<organism evidence="8 9">
    <name type="scientific">Pseudomonas peli</name>
    <dbReference type="NCBI Taxonomy" id="592361"/>
    <lineage>
        <taxon>Bacteria</taxon>
        <taxon>Pseudomonadati</taxon>
        <taxon>Pseudomonadota</taxon>
        <taxon>Gammaproteobacteria</taxon>
        <taxon>Pseudomonadales</taxon>
        <taxon>Pseudomonadaceae</taxon>
        <taxon>Pseudomonas</taxon>
    </lineage>
</organism>
<feature type="transmembrane region" description="Helical" evidence="6">
    <location>
        <begin position="176"/>
        <end position="197"/>
    </location>
</feature>
<evidence type="ECO:0000313" key="9">
    <source>
        <dbReference type="Proteomes" id="UP000242418"/>
    </source>
</evidence>
<reference evidence="8 9" key="1">
    <citation type="submission" date="2016-10" db="EMBL/GenBank/DDBJ databases">
        <authorList>
            <person name="Varghese N."/>
            <person name="Submissions S."/>
        </authorList>
    </citation>
    <scope>NUCLEOTIDE SEQUENCE [LARGE SCALE GENOMIC DNA]</scope>
    <source>
        <strain evidence="8 9">DSM 17833</strain>
    </source>
</reference>
<dbReference type="Gene3D" id="1.20.1250.20">
    <property type="entry name" value="MFS general substrate transporter like domains"/>
    <property type="match status" value="1"/>
</dbReference>
<evidence type="ECO:0000256" key="6">
    <source>
        <dbReference type="SAM" id="Phobius"/>
    </source>
</evidence>
<evidence type="ECO:0000256" key="4">
    <source>
        <dbReference type="ARBA" id="ARBA00022989"/>
    </source>
</evidence>
<dbReference type="Pfam" id="PF07690">
    <property type="entry name" value="MFS_1"/>
    <property type="match status" value="1"/>
</dbReference>
<evidence type="ECO:0000256" key="2">
    <source>
        <dbReference type="ARBA" id="ARBA00022475"/>
    </source>
</evidence>
<dbReference type="PROSITE" id="PS50850">
    <property type="entry name" value="MFS"/>
    <property type="match status" value="1"/>
</dbReference>
<comment type="subcellular location">
    <subcellularLocation>
        <location evidence="1">Cell membrane</location>
        <topology evidence="1">Multi-pass membrane protein</topology>
    </subcellularLocation>
</comment>
<dbReference type="InterPro" id="IPR036259">
    <property type="entry name" value="MFS_trans_sf"/>
</dbReference>
<sequence>MSAIDSPRSQVMPAAGSSLSIIILAISAFLIVTTEFLIIGLLPALARDLGVSIAAAGQLVTLFAFTVMLFGPPLTAALAHLDRKKLFIAILLVFAFANALAALSSNIWMLAVARFIPALMLPVFWGTASETAAQLAGPAKAGQAIARVYLGITAALLLGIPLGTLAANGIGWRGAFALLAGLSLLMAVAVLVCMPTVARSERVDFLKQARIFKEPLFLANVALSILIFSAMFVAYTYLADMLERLAGVAPADVGWWMMGFGAVGLIGNWIGGKAVDRSPLNATALFVALLALGMAAVTPLAGAGVLVCIALALWGIANTALYPICQVRVMNSVAHSQALAGTTNVSAANAGIGIGALVGGLTIQTAGIGYVGYVAAAVAGVALLMIPWVHRLATRATHCTE</sequence>
<feature type="transmembrane region" description="Helical" evidence="6">
    <location>
        <begin position="253"/>
        <end position="271"/>
    </location>
</feature>
<feature type="transmembrane region" description="Helical" evidence="6">
    <location>
        <begin position="21"/>
        <end position="45"/>
    </location>
</feature>
<evidence type="ECO:0000313" key="8">
    <source>
        <dbReference type="EMBL" id="SCW71178.1"/>
    </source>
</evidence>
<dbReference type="Proteomes" id="UP000242418">
    <property type="component" value="Unassembled WGS sequence"/>
</dbReference>
<protein>
    <submittedName>
        <fullName evidence="8">Predicted arabinose efflux permease, MFS family</fullName>
    </submittedName>
</protein>
<dbReference type="InterPro" id="IPR020846">
    <property type="entry name" value="MFS_dom"/>
</dbReference>
<keyword evidence="5 6" id="KW-0472">Membrane</keyword>
<evidence type="ECO:0000259" key="7">
    <source>
        <dbReference type="PROSITE" id="PS50850"/>
    </source>
</evidence>
<dbReference type="PANTHER" id="PTHR43124">
    <property type="entry name" value="PURINE EFFLUX PUMP PBUE"/>
    <property type="match status" value="1"/>
</dbReference>
<comment type="caution">
    <text evidence="8">The sequence shown here is derived from an EMBL/GenBank/DDBJ whole genome shotgun (WGS) entry which is preliminary data.</text>
</comment>
<keyword evidence="3 6" id="KW-0812">Transmembrane</keyword>
<feature type="transmembrane region" description="Helical" evidence="6">
    <location>
        <begin position="217"/>
        <end position="238"/>
    </location>
</feature>
<accession>A0AB37Z9D8</accession>
<dbReference type="GO" id="GO:0005886">
    <property type="term" value="C:plasma membrane"/>
    <property type="evidence" value="ECO:0007669"/>
    <property type="project" value="UniProtKB-SubCell"/>
</dbReference>
<feature type="transmembrane region" description="Helical" evidence="6">
    <location>
        <begin position="345"/>
        <end position="364"/>
    </location>
</feature>
<keyword evidence="9" id="KW-1185">Reference proteome</keyword>
<dbReference type="PANTHER" id="PTHR43124:SF10">
    <property type="entry name" value="PURINE EFFLUX PUMP PBUE"/>
    <property type="match status" value="1"/>
</dbReference>